<evidence type="ECO:0000256" key="4">
    <source>
        <dbReference type="ARBA" id="ARBA00022692"/>
    </source>
</evidence>
<dbReference type="RefSeq" id="WP_139672824.1">
    <property type="nucleotide sequence ID" value="NZ_VDMN01000001.1"/>
</dbReference>
<keyword evidence="2" id="KW-1003">Cell membrane</keyword>
<evidence type="ECO:0000256" key="8">
    <source>
        <dbReference type="SAM" id="Phobius"/>
    </source>
</evidence>
<protein>
    <recommendedName>
        <fullName evidence="11">Exosortase/archaeosortase family protein</fullName>
    </recommendedName>
</protein>
<dbReference type="GO" id="GO:0006508">
    <property type="term" value="P:proteolysis"/>
    <property type="evidence" value="ECO:0007669"/>
    <property type="project" value="UniProtKB-KW"/>
</dbReference>
<feature type="transmembrane region" description="Helical" evidence="8">
    <location>
        <begin position="225"/>
        <end position="253"/>
    </location>
</feature>
<dbReference type="GO" id="GO:0008233">
    <property type="term" value="F:peptidase activity"/>
    <property type="evidence" value="ECO:0007669"/>
    <property type="project" value="UniProtKB-KW"/>
</dbReference>
<sequence>MNATNRPFPAHQTISPVEKGRWIGLSRGEFVTALFVLTIANALLPNMLHGLFTKSPLYTVVSLFEISVIVWAAIFIAAQLTLEEPLGEISFFEKIVSVPIVAASLLPIGPISWVLVTLMALYLIVTQSGQSAMRRAGWIFLALAFPMFWSKRLFNILAEYFLSLDAILVSSITHTQRISNLVEMPGGDGFLEIAPRCSSMANVSLAVLCWVLFTQTRRTEWRPANIVWCSAACLLVIVINVTRISLIGFFPSYYDLLHGDVGSTITNWLTVIAVFAVCNYGARRAPLNSL</sequence>
<evidence type="ECO:0000256" key="5">
    <source>
        <dbReference type="ARBA" id="ARBA00022801"/>
    </source>
</evidence>
<keyword evidence="3" id="KW-0645">Protease</keyword>
<feature type="transmembrane region" description="Helical" evidence="8">
    <location>
        <begin position="136"/>
        <end position="154"/>
    </location>
</feature>
<feature type="transmembrane region" description="Helical" evidence="8">
    <location>
        <begin position="265"/>
        <end position="282"/>
    </location>
</feature>
<keyword evidence="7 8" id="KW-0472">Membrane</keyword>
<comment type="subcellular location">
    <subcellularLocation>
        <location evidence="1">Cell membrane</location>
        <topology evidence="1">Multi-pass membrane protein</topology>
    </subcellularLocation>
</comment>
<gene>
    <name evidence="9" type="ORF">FHP24_03335</name>
</gene>
<proteinExistence type="predicted"/>
<dbReference type="InterPro" id="IPR026392">
    <property type="entry name" value="Exo/Archaeosortase_dom"/>
</dbReference>
<feature type="transmembrane region" description="Helical" evidence="8">
    <location>
        <begin position="100"/>
        <end position="124"/>
    </location>
</feature>
<comment type="caution">
    <text evidence="9">The sequence shown here is derived from an EMBL/GenBank/DDBJ whole genome shotgun (WGS) entry which is preliminary data.</text>
</comment>
<evidence type="ECO:0000256" key="3">
    <source>
        <dbReference type="ARBA" id="ARBA00022670"/>
    </source>
</evidence>
<evidence type="ECO:0000313" key="9">
    <source>
        <dbReference type="EMBL" id="TNM65323.1"/>
    </source>
</evidence>
<evidence type="ECO:0000256" key="1">
    <source>
        <dbReference type="ARBA" id="ARBA00004651"/>
    </source>
</evidence>
<evidence type="ECO:0000256" key="7">
    <source>
        <dbReference type="ARBA" id="ARBA00023136"/>
    </source>
</evidence>
<dbReference type="OrthoDB" id="8393871at2"/>
<feature type="transmembrane region" description="Helical" evidence="8">
    <location>
        <begin position="60"/>
        <end position="80"/>
    </location>
</feature>
<keyword evidence="5" id="KW-0378">Hydrolase</keyword>
<accession>A0A5C4XPI4</accession>
<dbReference type="NCBIfam" id="TIGR04178">
    <property type="entry name" value="exo_archaeo"/>
    <property type="match status" value="1"/>
</dbReference>
<dbReference type="Proteomes" id="UP000311605">
    <property type="component" value="Unassembled WGS sequence"/>
</dbReference>
<feature type="transmembrane region" description="Helical" evidence="8">
    <location>
        <begin position="30"/>
        <end position="48"/>
    </location>
</feature>
<keyword evidence="10" id="KW-1185">Reference proteome</keyword>
<feature type="transmembrane region" description="Helical" evidence="8">
    <location>
        <begin position="193"/>
        <end position="213"/>
    </location>
</feature>
<evidence type="ECO:0008006" key="11">
    <source>
        <dbReference type="Google" id="ProtNLM"/>
    </source>
</evidence>
<evidence type="ECO:0000256" key="2">
    <source>
        <dbReference type="ARBA" id="ARBA00022475"/>
    </source>
</evidence>
<dbReference type="AlphaFoldDB" id="A0A5C4XPI4"/>
<dbReference type="GO" id="GO:0005886">
    <property type="term" value="C:plasma membrane"/>
    <property type="evidence" value="ECO:0007669"/>
    <property type="project" value="UniProtKB-SubCell"/>
</dbReference>
<keyword evidence="6 8" id="KW-1133">Transmembrane helix</keyword>
<evidence type="ECO:0000313" key="10">
    <source>
        <dbReference type="Proteomes" id="UP000311605"/>
    </source>
</evidence>
<reference evidence="9 10" key="1">
    <citation type="submission" date="2019-06" db="EMBL/GenBank/DDBJ databases">
        <title>The draft genome of Rhizobium smilacinae PTYR-5.</title>
        <authorList>
            <person name="Liu L."/>
            <person name="Li L."/>
            <person name="Zhang X."/>
        </authorList>
    </citation>
    <scope>NUCLEOTIDE SEQUENCE [LARGE SCALE GENOMIC DNA]</scope>
    <source>
        <strain evidence="9 10">PTYR-5</strain>
    </source>
</reference>
<organism evidence="9 10">
    <name type="scientific">Aliirhizobium smilacinae</name>
    <dbReference type="NCBI Taxonomy" id="1395944"/>
    <lineage>
        <taxon>Bacteria</taxon>
        <taxon>Pseudomonadati</taxon>
        <taxon>Pseudomonadota</taxon>
        <taxon>Alphaproteobacteria</taxon>
        <taxon>Hyphomicrobiales</taxon>
        <taxon>Rhizobiaceae</taxon>
        <taxon>Aliirhizobium</taxon>
    </lineage>
</organism>
<name>A0A5C4XPI4_9HYPH</name>
<evidence type="ECO:0000256" key="6">
    <source>
        <dbReference type="ARBA" id="ARBA00022989"/>
    </source>
</evidence>
<keyword evidence="4 8" id="KW-0812">Transmembrane</keyword>
<dbReference type="EMBL" id="VDMN01000001">
    <property type="protein sequence ID" value="TNM65323.1"/>
    <property type="molecule type" value="Genomic_DNA"/>
</dbReference>